<protein>
    <submittedName>
        <fullName evidence="1">Uncharacterized protein</fullName>
    </submittedName>
</protein>
<dbReference type="GO" id="GO:0004620">
    <property type="term" value="F:phospholipase activity"/>
    <property type="evidence" value="ECO:0007669"/>
    <property type="project" value="TreeGrafter"/>
</dbReference>
<evidence type="ECO:0000313" key="2">
    <source>
        <dbReference type="Proteomes" id="UP000075714"/>
    </source>
</evidence>
<dbReference type="GO" id="GO:0005783">
    <property type="term" value="C:endoplasmic reticulum"/>
    <property type="evidence" value="ECO:0007669"/>
    <property type="project" value="TreeGrafter"/>
</dbReference>
<name>A0A150FTF0_GONPE</name>
<proteinExistence type="predicted"/>
<dbReference type="GO" id="GO:0071944">
    <property type="term" value="C:cell periphery"/>
    <property type="evidence" value="ECO:0007669"/>
    <property type="project" value="TreeGrafter"/>
</dbReference>
<accession>A0A150FTF0</accession>
<keyword evidence="2" id="KW-1185">Reference proteome</keyword>
<dbReference type="GO" id="GO:0046513">
    <property type="term" value="P:ceramide biosynthetic process"/>
    <property type="evidence" value="ECO:0007669"/>
    <property type="project" value="TreeGrafter"/>
</dbReference>
<sequence>MAATLPNIWLPGLVERFASFLHPNEVICTLRYVNKATAAQFRGRPEFASVRLSQPVPPHAFAARWAAPGAMRDLTLEQRKKLLCLTATSGVMSNLEVALEAVGVAVDTELQSDLSRSACKAGHSSMACHLLIPVLIAEPNQSYIPSLEEAAAAGHWAVWEALQRDSPIYGAHLWSPDYVVAALSGGHLEAAEYLLERTLAIWPMSDRIWGQFLEAAAGGCGLPTLESLHQRCGSVPLTMVVENERTIGSDLLSSAAGSRTADWQAKVEWAESQLPPGFTRDSEACAAAAARPDAELRLAWLLARGYPADGKAADAAIHAHNVAALELLLARGLRPSYFAIAAAACYGRLGMLKEVRRHGGRLNADVVAREAVDGGQVPVLEWAVEELGAQLQDVSKLLFSDVSRCSLGTLKRLHQQGWPCEARKAALGAAKLGDMATLRWAVEELGASPQDASLMDAAAREGRVEVMVWLRERGCPWGKDMFDCALHSGCGAALEWLVEQGCPMPVS</sequence>
<dbReference type="InterPro" id="IPR036770">
    <property type="entry name" value="Ankyrin_rpt-contain_sf"/>
</dbReference>
<dbReference type="EMBL" id="LSYV01001409">
    <property type="protein sequence ID" value="KXZ40903.1"/>
    <property type="molecule type" value="Genomic_DNA"/>
</dbReference>
<dbReference type="GO" id="GO:0030149">
    <property type="term" value="P:sphingolipid catabolic process"/>
    <property type="evidence" value="ECO:0007669"/>
    <property type="project" value="TreeGrafter"/>
</dbReference>
<dbReference type="GO" id="GO:0016020">
    <property type="term" value="C:membrane"/>
    <property type="evidence" value="ECO:0007669"/>
    <property type="project" value="TreeGrafter"/>
</dbReference>
<dbReference type="Proteomes" id="UP000075714">
    <property type="component" value="Unassembled WGS sequence"/>
</dbReference>
<dbReference type="Gene3D" id="1.25.40.20">
    <property type="entry name" value="Ankyrin repeat-containing domain"/>
    <property type="match status" value="1"/>
</dbReference>
<dbReference type="PANTHER" id="PTHR12393">
    <property type="entry name" value="SPHINGOMYELIN PHOSPHODIESTERASE RELATED"/>
    <property type="match status" value="1"/>
</dbReference>
<dbReference type="PANTHER" id="PTHR12393:SF6">
    <property type="entry name" value="SPHINGOMYELIN PHOSPHODIESTERASE 2"/>
    <property type="match status" value="1"/>
</dbReference>
<dbReference type="AlphaFoldDB" id="A0A150FTF0"/>
<dbReference type="OrthoDB" id="540955at2759"/>
<evidence type="ECO:0000313" key="1">
    <source>
        <dbReference type="EMBL" id="KXZ40903.1"/>
    </source>
</evidence>
<reference evidence="2" key="1">
    <citation type="journal article" date="2016" name="Nat. Commun.">
        <title>The Gonium pectorale genome demonstrates co-option of cell cycle regulation during the evolution of multicellularity.</title>
        <authorList>
            <person name="Hanschen E.R."/>
            <person name="Marriage T.N."/>
            <person name="Ferris P.J."/>
            <person name="Hamaji T."/>
            <person name="Toyoda A."/>
            <person name="Fujiyama A."/>
            <person name="Neme R."/>
            <person name="Noguchi H."/>
            <person name="Minakuchi Y."/>
            <person name="Suzuki M."/>
            <person name="Kawai-Toyooka H."/>
            <person name="Smith D.R."/>
            <person name="Sparks H."/>
            <person name="Anderson J."/>
            <person name="Bakaric R."/>
            <person name="Luria V."/>
            <person name="Karger A."/>
            <person name="Kirschner M.W."/>
            <person name="Durand P.M."/>
            <person name="Michod R.E."/>
            <person name="Nozaki H."/>
            <person name="Olson B.J."/>
        </authorList>
    </citation>
    <scope>NUCLEOTIDE SEQUENCE [LARGE SCALE GENOMIC DNA]</scope>
    <source>
        <strain evidence="2">NIES-2863</strain>
    </source>
</reference>
<comment type="caution">
    <text evidence="1">The sequence shown here is derived from an EMBL/GenBank/DDBJ whole genome shotgun (WGS) entry which is preliminary data.</text>
</comment>
<gene>
    <name evidence="1" type="ORF">GPECTOR_1416g621</name>
</gene>
<organism evidence="1 2">
    <name type="scientific">Gonium pectorale</name>
    <name type="common">Green alga</name>
    <dbReference type="NCBI Taxonomy" id="33097"/>
    <lineage>
        <taxon>Eukaryota</taxon>
        <taxon>Viridiplantae</taxon>
        <taxon>Chlorophyta</taxon>
        <taxon>core chlorophytes</taxon>
        <taxon>Chlorophyceae</taxon>
        <taxon>CS clade</taxon>
        <taxon>Chlamydomonadales</taxon>
        <taxon>Volvocaceae</taxon>
        <taxon>Gonium</taxon>
    </lineage>
</organism>
<dbReference type="SUPFAM" id="SSF140860">
    <property type="entry name" value="Pseudo ankyrin repeat-like"/>
    <property type="match status" value="1"/>
</dbReference>